<comment type="caution">
    <text evidence="2">The sequence shown here is derived from an EMBL/GenBank/DDBJ whole genome shotgun (WGS) entry which is preliminary data.</text>
</comment>
<dbReference type="EMBL" id="JACHIW010000002">
    <property type="protein sequence ID" value="MBB5159068.1"/>
    <property type="molecule type" value="Genomic_DNA"/>
</dbReference>
<evidence type="ECO:0000313" key="2">
    <source>
        <dbReference type="EMBL" id="MBB5159068.1"/>
    </source>
</evidence>
<protein>
    <recommendedName>
        <fullName evidence="4">DUF3558 domain-containing protein</fullName>
    </recommendedName>
</protein>
<evidence type="ECO:0000256" key="1">
    <source>
        <dbReference type="SAM" id="MobiDB-lite"/>
    </source>
</evidence>
<dbReference type="Proteomes" id="UP000584374">
    <property type="component" value="Unassembled WGS sequence"/>
</dbReference>
<proteinExistence type="predicted"/>
<reference evidence="2 3" key="1">
    <citation type="submission" date="2020-08" db="EMBL/GenBank/DDBJ databases">
        <title>Sequencing the genomes of 1000 actinobacteria strains.</title>
        <authorList>
            <person name="Klenk H.-P."/>
        </authorList>
    </citation>
    <scope>NUCLEOTIDE SEQUENCE [LARGE SCALE GENOMIC DNA]</scope>
    <source>
        <strain evidence="2 3">DSM 45584</strain>
    </source>
</reference>
<feature type="region of interest" description="Disordered" evidence="1">
    <location>
        <begin position="63"/>
        <end position="87"/>
    </location>
</feature>
<evidence type="ECO:0008006" key="4">
    <source>
        <dbReference type="Google" id="ProtNLM"/>
    </source>
</evidence>
<dbReference type="PROSITE" id="PS51257">
    <property type="entry name" value="PROKAR_LIPOPROTEIN"/>
    <property type="match status" value="1"/>
</dbReference>
<dbReference type="RefSeq" id="WP_184731252.1">
    <property type="nucleotide sequence ID" value="NZ_JACHIW010000002.1"/>
</dbReference>
<sequence>MSKQRAHAVGGRGIRFGVLFAGMTVFLASCSQPAKGYREDPGACSLLPEHIIVEQLGPEAVQFPNTAKTGDTDTTRSSTCEWESFHPPRWGSPPANALIRVTVRVSVSEDGDPDIRAAEDGYRIKGRAGQVPDKPPDVIGDESRHGFRPGRPEPASGSQVATVDFRCANAHVTVEYRGWGSRGFSNDYSPQAEHEMATRDLARQVTAKLGEPR</sequence>
<dbReference type="AlphaFoldDB" id="A0A840QJ58"/>
<feature type="compositionally biased region" description="Basic and acidic residues" evidence="1">
    <location>
        <begin position="192"/>
        <end position="202"/>
    </location>
</feature>
<gene>
    <name evidence="2" type="ORF">BJ970_006667</name>
</gene>
<organism evidence="2 3">
    <name type="scientific">Saccharopolyspora phatthalungensis</name>
    <dbReference type="NCBI Taxonomy" id="664693"/>
    <lineage>
        <taxon>Bacteria</taxon>
        <taxon>Bacillati</taxon>
        <taxon>Actinomycetota</taxon>
        <taxon>Actinomycetes</taxon>
        <taxon>Pseudonocardiales</taxon>
        <taxon>Pseudonocardiaceae</taxon>
        <taxon>Saccharopolyspora</taxon>
    </lineage>
</organism>
<accession>A0A840QJ58</accession>
<name>A0A840QJ58_9PSEU</name>
<evidence type="ECO:0000313" key="3">
    <source>
        <dbReference type="Proteomes" id="UP000584374"/>
    </source>
</evidence>
<keyword evidence="3" id="KW-1185">Reference proteome</keyword>
<feature type="region of interest" description="Disordered" evidence="1">
    <location>
        <begin position="191"/>
        <end position="213"/>
    </location>
</feature>